<evidence type="ECO:0000313" key="1">
    <source>
        <dbReference type="EMBL" id="UWX06139.1"/>
    </source>
</evidence>
<evidence type="ECO:0000313" key="2">
    <source>
        <dbReference type="Proteomes" id="UP001058120"/>
    </source>
</evidence>
<name>A0ABY5Y1S6_9BACT</name>
<proteinExistence type="predicted"/>
<protein>
    <submittedName>
        <fullName evidence="1">Uncharacterized protein</fullName>
    </submittedName>
</protein>
<dbReference type="Proteomes" id="UP001058120">
    <property type="component" value="Chromosome"/>
</dbReference>
<gene>
    <name evidence="1" type="ORF">JBF11_02145</name>
</gene>
<dbReference type="RefSeq" id="WP_334315740.1">
    <property type="nucleotide sequence ID" value="NZ_CP065938.1"/>
</dbReference>
<keyword evidence="2" id="KW-1185">Reference proteome</keyword>
<accession>A0ABY5Y1S6</accession>
<dbReference type="EMBL" id="CP065938">
    <property type="protein sequence ID" value="UWX06139.1"/>
    <property type="molecule type" value="Genomic_DNA"/>
</dbReference>
<reference evidence="1" key="1">
    <citation type="submission" date="2020-12" db="EMBL/GenBank/DDBJ databases">
        <title>Taurinivorans muris gen. nov., sp. nov., fundamental and realized metabolic niche of a ubiquitous sulfidogenic bacterium in the murine intestine.</title>
        <authorList>
            <person name="Ye H."/>
            <person name="Hanson B.T."/>
            <person name="Loy A."/>
        </authorList>
    </citation>
    <scope>NUCLEOTIDE SEQUENCE</scope>
    <source>
        <strain evidence="1">LT0009</strain>
    </source>
</reference>
<sequence length="74" mass="8179">MPKKIFLVKQIFTNICFFMNGKVFHVQSLAGSTDENSDTVSGAWLEMMILGNIPRTAKSVNAAMNKACNTKLKP</sequence>
<organism evidence="1 2">
    <name type="scientific">Taurinivorans muris</name>
    <dbReference type="NCBI Taxonomy" id="2787751"/>
    <lineage>
        <taxon>Bacteria</taxon>
        <taxon>Pseudomonadati</taxon>
        <taxon>Thermodesulfobacteriota</taxon>
        <taxon>Desulfovibrionia</taxon>
        <taxon>Desulfovibrionales</taxon>
        <taxon>Desulfovibrionaceae</taxon>
        <taxon>Taurinivorans</taxon>
    </lineage>
</organism>